<reference evidence="1" key="1">
    <citation type="submission" date="2013-12" db="EMBL/GenBank/DDBJ databases">
        <title>The Genome Sequence of Aphanomyces invadans NJM9701.</title>
        <authorList>
            <consortium name="The Broad Institute Genomics Platform"/>
            <person name="Russ C."/>
            <person name="Tyler B."/>
            <person name="van West P."/>
            <person name="Dieguez-Uribeondo J."/>
            <person name="Young S.K."/>
            <person name="Zeng Q."/>
            <person name="Gargeya S."/>
            <person name="Fitzgerald M."/>
            <person name="Abouelleil A."/>
            <person name="Alvarado L."/>
            <person name="Chapman S.B."/>
            <person name="Gainer-Dewar J."/>
            <person name="Goldberg J."/>
            <person name="Griggs A."/>
            <person name="Gujja S."/>
            <person name="Hansen M."/>
            <person name="Howarth C."/>
            <person name="Imamovic A."/>
            <person name="Ireland A."/>
            <person name="Larimer J."/>
            <person name="McCowan C."/>
            <person name="Murphy C."/>
            <person name="Pearson M."/>
            <person name="Poon T.W."/>
            <person name="Priest M."/>
            <person name="Roberts A."/>
            <person name="Saif S."/>
            <person name="Shea T."/>
            <person name="Sykes S."/>
            <person name="Wortman J."/>
            <person name="Nusbaum C."/>
            <person name="Birren B."/>
        </authorList>
    </citation>
    <scope>NUCLEOTIDE SEQUENCE [LARGE SCALE GENOMIC DNA]</scope>
    <source>
        <strain evidence="1">NJM9701</strain>
    </source>
</reference>
<dbReference type="GeneID" id="20092044"/>
<dbReference type="AlphaFoldDB" id="A0A024T8A1"/>
<name>A0A024T8A1_9STRA</name>
<dbReference type="EMBL" id="KI914073">
    <property type="protein sequence ID" value="ETV90174.1"/>
    <property type="molecule type" value="Genomic_DNA"/>
</dbReference>
<protein>
    <submittedName>
        <fullName evidence="1">Uncharacterized protein</fullName>
    </submittedName>
</protein>
<sequence length="113" mass="13392">MHMITFMKTYHPTWLEDYKAAKKDAYKSLLKLCQDFAKRLNLFLSACHKFWNKYYAYEPCGIPNVDETAVIYVMPPGRIWAEKGQSSRVDKKQKHSDRLTAPFEQYDFPIIFS</sequence>
<gene>
    <name evidence="1" type="ORF">H310_14994</name>
</gene>
<dbReference type="RefSeq" id="XP_008881193.1">
    <property type="nucleotide sequence ID" value="XM_008882971.1"/>
</dbReference>
<dbReference type="OrthoDB" id="129077at2759"/>
<evidence type="ECO:0000313" key="1">
    <source>
        <dbReference type="EMBL" id="ETV90174.1"/>
    </source>
</evidence>
<proteinExistence type="predicted"/>
<dbReference type="VEuPathDB" id="FungiDB:H310_14994"/>
<accession>A0A024T8A1</accession>
<organism evidence="1">
    <name type="scientific">Aphanomyces invadans</name>
    <dbReference type="NCBI Taxonomy" id="157072"/>
    <lineage>
        <taxon>Eukaryota</taxon>
        <taxon>Sar</taxon>
        <taxon>Stramenopiles</taxon>
        <taxon>Oomycota</taxon>
        <taxon>Saprolegniomycetes</taxon>
        <taxon>Saprolegniales</taxon>
        <taxon>Verrucalvaceae</taxon>
        <taxon>Aphanomyces</taxon>
    </lineage>
</organism>